<dbReference type="EMBL" id="LR797248">
    <property type="protein sequence ID" value="CAB4195964.1"/>
    <property type="molecule type" value="Genomic_DNA"/>
</dbReference>
<protein>
    <submittedName>
        <fullName evidence="4">COG5323 Uncharacterized conserved protein</fullName>
    </submittedName>
</protein>
<evidence type="ECO:0000256" key="1">
    <source>
        <dbReference type="SAM" id="MobiDB-lite"/>
    </source>
</evidence>
<dbReference type="EMBL" id="LR796638">
    <property type="protein sequence ID" value="CAB4156611.1"/>
    <property type="molecule type" value="Genomic_DNA"/>
</dbReference>
<evidence type="ECO:0000313" key="4">
    <source>
        <dbReference type="EMBL" id="CAB4210349.1"/>
    </source>
</evidence>
<dbReference type="InterPro" id="IPR027417">
    <property type="entry name" value="P-loop_NTPase"/>
</dbReference>
<dbReference type="EMBL" id="LR798366">
    <property type="protein sequence ID" value="CAB5226720.1"/>
    <property type="molecule type" value="Genomic_DNA"/>
</dbReference>
<dbReference type="Pfam" id="PF03237">
    <property type="entry name" value="Terminase_6N"/>
    <property type="match status" value="1"/>
</dbReference>
<dbReference type="Gene3D" id="3.40.50.300">
    <property type="entry name" value="P-loop containing nucleotide triphosphate hydrolases"/>
    <property type="match status" value="1"/>
</dbReference>
<evidence type="ECO:0000313" key="3">
    <source>
        <dbReference type="EMBL" id="CAB4195964.1"/>
    </source>
</evidence>
<feature type="region of interest" description="Disordered" evidence="1">
    <location>
        <begin position="466"/>
        <end position="485"/>
    </location>
</feature>
<evidence type="ECO:0000313" key="5">
    <source>
        <dbReference type="EMBL" id="CAB5226720.1"/>
    </source>
</evidence>
<organism evidence="4">
    <name type="scientific">uncultured Caudovirales phage</name>
    <dbReference type="NCBI Taxonomy" id="2100421"/>
    <lineage>
        <taxon>Viruses</taxon>
        <taxon>Duplodnaviria</taxon>
        <taxon>Heunggongvirae</taxon>
        <taxon>Uroviricota</taxon>
        <taxon>Caudoviricetes</taxon>
        <taxon>Peduoviridae</taxon>
        <taxon>Maltschvirus</taxon>
        <taxon>Maltschvirus maltsch</taxon>
    </lineage>
</organism>
<proteinExistence type="predicted"/>
<gene>
    <name evidence="3" type="ORF">UFOVP1303_48</name>
    <name evidence="4" type="ORF">UFOVP1417_6</name>
    <name evidence="5" type="ORF">UFOVP1517_24</name>
    <name evidence="2" type="ORF">UFOVP664_81</name>
</gene>
<reference evidence="4" key="1">
    <citation type="submission" date="2020-05" db="EMBL/GenBank/DDBJ databases">
        <authorList>
            <person name="Chiriac C."/>
            <person name="Salcher M."/>
            <person name="Ghai R."/>
            <person name="Kavagutti S V."/>
        </authorList>
    </citation>
    <scope>NUCLEOTIDE SEQUENCE</scope>
</reference>
<evidence type="ECO:0000313" key="2">
    <source>
        <dbReference type="EMBL" id="CAB4156611.1"/>
    </source>
</evidence>
<feature type="compositionally biased region" description="Basic and acidic residues" evidence="1">
    <location>
        <begin position="466"/>
        <end position="479"/>
    </location>
</feature>
<dbReference type="EMBL" id="LR797366">
    <property type="protein sequence ID" value="CAB4210349.1"/>
    <property type="molecule type" value="Genomic_DNA"/>
</dbReference>
<dbReference type="Gene3D" id="3.30.420.240">
    <property type="match status" value="1"/>
</dbReference>
<sequence>MDDRFDLQAAYVKLNPVERAIADWQMGWLTKRLPHQIPPRGVDWTIWLLLAGRGAGKTRTAAEVLGQWATLRPGTRWLVSAPTYGDLTGVCFEGESGLINVIPPSLIETYNRTEVEIKMINGSTIKGITAEKPERFRGPQFHGGWLDELAAWQRADEAFDLLMFGMRLGDHPRIIATTTPKPNTIIRNLLAREGKDVIVTRASTYANLDNLAPTFRDQILRYEGTTIGRQEIHAEVINPEEMGVIKRSWLKLWPNDKPLPELEFIVMSLDTAFTEETGSTTRGDPDYSACAVWGVFSRGKERRDIILLDCWQDRLGFPDLIRRVKTEFKAEYAPREKALMKPQFGPAHMENSGRTPDVLLIEDKGSGISLRQTLGREGIISAPYNPGRARKLDRLHAVSPLFAAGRIWVPESTKMPGTPISWSQTLIEQLCTFSGEGSIPHDDMMDAGVQGLRYLADRDMIRVTRPEAPEPRVRDDRPKVNPYAV</sequence>
<accession>A0A6J5S9V1</accession>
<name>A0A6J5S9V1_9CAUD</name>